<accession>A0A7X0NVT6</accession>
<feature type="transmembrane region" description="Helical" evidence="1">
    <location>
        <begin position="6"/>
        <end position="28"/>
    </location>
</feature>
<evidence type="ECO:0000313" key="3">
    <source>
        <dbReference type="Proteomes" id="UP000565579"/>
    </source>
</evidence>
<dbReference type="Proteomes" id="UP000565579">
    <property type="component" value="Unassembled WGS sequence"/>
</dbReference>
<organism evidence="2 3">
    <name type="scientific">Nonomuraea rubra</name>
    <dbReference type="NCBI Taxonomy" id="46180"/>
    <lineage>
        <taxon>Bacteria</taxon>
        <taxon>Bacillati</taxon>
        <taxon>Actinomycetota</taxon>
        <taxon>Actinomycetes</taxon>
        <taxon>Streptosporangiales</taxon>
        <taxon>Streptosporangiaceae</taxon>
        <taxon>Nonomuraea</taxon>
    </lineage>
</organism>
<dbReference type="EMBL" id="JACHMI010000001">
    <property type="protein sequence ID" value="MBB6550541.1"/>
    <property type="molecule type" value="Genomic_DNA"/>
</dbReference>
<sequence>MRKHEWAGLIPAGFAFVVVMCAASALTFPGSAARVVVMVVGIGVFGLCAGRYPAALAAGAMGWFFTTGFLVNAKGVLTFGSDDLTRLAGFAVVAAAGCACGRAYHALCFHGRSARRAGADDHRVAIPAVRIPGSHQEHPV</sequence>
<dbReference type="RefSeq" id="WP_185104796.1">
    <property type="nucleotide sequence ID" value="NZ_JACHMI010000001.1"/>
</dbReference>
<keyword evidence="1" id="KW-1133">Transmembrane helix</keyword>
<dbReference type="AlphaFoldDB" id="A0A7X0NVT6"/>
<evidence type="ECO:0000256" key="1">
    <source>
        <dbReference type="SAM" id="Phobius"/>
    </source>
</evidence>
<gene>
    <name evidence="2" type="ORF">HD593_005336</name>
</gene>
<reference evidence="2 3" key="1">
    <citation type="submission" date="2020-08" db="EMBL/GenBank/DDBJ databases">
        <title>Sequencing the genomes of 1000 actinobacteria strains.</title>
        <authorList>
            <person name="Klenk H.-P."/>
        </authorList>
    </citation>
    <scope>NUCLEOTIDE SEQUENCE [LARGE SCALE GENOMIC DNA]</scope>
    <source>
        <strain evidence="2 3">DSM 43768</strain>
    </source>
</reference>
<evidence type="ECO:0000313" key="2">
    <source>
        <dbReference type="EMBL" id="MBB6550541.1"/>
    </source>
</evidence>
<protein>
    <submittedName>
        <fullName evidence="2">Uncharacterized protein</fullName>
    </submittedName>
</protein>
<proteinExistence type="predicted"/>
<keyword evidence="3" id="KW-1185">Reference proteome</keyword>
<name>A0A7X0NVT6_9ACTN</name>
<keyword evidence="1" id="KW-0812">Transmembrane</keyword>
<feature type="transmembrane region" description="Helical" evidence="1">
    <location>
        <begin position="84"/>
        <end position="107"/>
    </location>
</feature>
<comment type="caution">
    <text evidence="2">The sequence shown here is derived from an EMBL/GenBank/DDBJ whole genome shotgun (WGS) entry which is preliminary data.</text>
</comment>
<keyword evidence="1" id="KW-0472">Membrane</keyword>
<feature type="transmembrane region" description="Helical" evidence="1">
    <location>
        <begin position="35"/>
        <end position="64"/>
    </location>
</feature>